<evidence type="ECO:0000256" key="1">
    <source>
        <dbReference type="SAM" id="Phobius"/>
    </source>
</evidence>
<dbReference type="GO" id="GO:0005886">
    <property type="term" value="C:plasma membrane"/>
    <property type="evidence" value="ECO:0007669"/>
    <property type="project" value="InterPro"/>
</dbReference>
<dbReference type="InterPro" id="IPR009571">
    <property type="entry name" value="SUR7/Rim9-like_fungi"/>
</dbReference>
<dbReference type="EMBL" id="KZ613472">
    <property type="protein sequence ID" value="PMD24644.1"/>
    <property type="molecule type" value="Genomic_DNA"/>
</dbReference>
<dbReference type="PANTHER" id="PTHR28019">
    <property type="entry name" value="CELL MEMBRANE PROTEIN YLR413W-RELATED"/>
    <property type="match status" value="1"/>
</dbReference>
<proteinExistence type="predicted"/>
<feature type="transmembrane region" description="Helical" evidence="1">
    <location>
        <begin position="219"/>
        <end position="241"/>
    </location>
</feature>
<dbReference type="OrthoDB" id="4480814at2759"/>
<dbReference type="AlphaFoldDB" id="A0A2J6QEF3"/>
<accession>A0A2J6QEF3</accession>
<dbReference type="PANTHER" id="PTHR28019:SF3">
    <property type="entry name" value="INTEGRAL MEMBRANE PROTEIN (AFU_ORTHOLOGUE AFUA_6G07470)"/>
    <property type="match status" value="1"/>
</dbReference>
<protein>
    <recommendedName>
        <fullName evidence="4">SUR7-domain-containing protein</fullName>
    </recommendedName>
</protein>
<dbReference type="Proteomes" id="UP000235672">
    <property type="component" value="Unassembled WGS sequence"/>
</dbReference>
<sequence length="308" mass="32648">MLAGITNKSLDMFEVNAKNLSISSNSLANLENLVTKRGVSGLTNEALTNVASSTTSGTNITAADLGLADIYKVSLFDYCYQSGTNTTCTKAKFDWASSALNTTAIQALASSKTGVTVTLPKELTGSLHTFTVVSKWTEVVYIIAFITCVVELLVGLFGFCSRVGSCCTFIISGISTVAIVVASIMATIQSSIVVGAIDAAAKAYGVHSSINTSFLATTWLAAAFSIGGGLFWMFSMCCCAADHHKHSNRRSRAGDTEKLIPTGAYQRVGEPDHFHPYAGQQQGIYAPQPHNKPLRGNSAYEPYAHTGL</sequence>
<dbReference type="InterPro" id="IPR052413">
    <property type="entry name" value="SUR7_domain"/>
</dbReference>
<evidence type="ECO:0000313" key="3">
    <source>
        <dbReference type="Proteomes" id="UP000235672"/>
    </source>
</evidence>
<evidence type="ECO:0000313" key="2">
    <source>
        <dbReference type="EMBL" id="PMD24644.1"/>
    </source>
</evidence>
<feature type="transmembrane region" description="Helical" evidence="1">
    <location>
        <begin position="166"/>
        <end position="188"/>
    </location>
</feature>
<gene>
    <name evidence="2" type="ORF">NA56DRAFT_494050</name>
</gene>
<name>A0A2J6QEF3_9HELO</name>
<keyword evidence="1" id="KW-1133">Transmembrane helix</keyword>
<dbReference type="GO" id="GO:0031505">
    <property type="term" value="P:fungal-type cell wall organization"/>
    <property type="evidence" value="ECO:0007669"/>
    <property type="project" value="TreeGrafter"/>
</dbReference>
<keyword evidence="3" id="KW-1185">Reference proteome</keyword>
<organism evidence="2 3">
    <name type="scientific">Hyaloscypha hepaticicola</name>
    <dbReference type="NCBI Taxonomy" id="2082293"/>
    <lineage>
        <taxon>Eukaryota</taxon>
        <taxon>Fungi</taxon>
        <taxon>Dikarya</taxon>
        <taxon>Ascomycota</taxon>
        <taxon>Pezizomycotina</taxon>
        <taxon>Leotiomycetes</taxon>
        <taxon>Helotiales</taxon>
        <taxon>Hyaloscyphaceae</taxon>
        <taxon>Hyaloscypha</taxon>
    </lineage>
</organism>
<dbReference type="GO" id="GO:0051285">
    <property type="term" value="C:cell cortex of cell tip"/>
    <property type="evidence" value="ECO:0007669"/>
    <property type="project" value="TreeGrafter"/>
</dbReference>
<reference evidence="2 3" key="1">
    <citation type="submission" date="2016-05" db="EMBL/GenBank/DDBJ databases">
        <title>A degradative enzymes factory behind the ericoid mycorrhizal symbiosis.</title>
        <authorList>
            <consortium name="DOE Joint Genome Institute"/>
            <person name="Martino E."/>
            <person name="Morin E."/>
            <person name="Grelet G."/>
            <person name="Kuo A."/>
            <person name="Kohler A."/>
            <person name="Daghino S."/>
            <person name="Barry K."/>
            <person name="Choi C."/>
            <person name="Cichocki N."/>
            <person name="Clum A."/>
            <person name="Copeland A."/>
            <person name="Hainaut M."/>
            <person name="Haridas S."/>
            <person name="Labutti K."/>
            <person name="Lindquist E."/>
            <person name="Lipzen A."/>
            <person name="Khouja H.-R."/>
            <person name="Murat C."/>
            <person name="Ohm R."/>
            <person name="Olson A."/>
            <person name="Spatafora J."/>
            <person name="Veneault-Fourrey C."/>
            <person name="Henrissat B."/>
            <person name="Grigoriev I."/>
            <person name="Martin F."/>
            <person name="Perotto S."/>
        </authorList>
    </citation>
    <scope>NUCLEOTIDE SEQUENCE [LARGE SCALE GENOMIC DNA]</scope>
    <source>
        <strain evidence="2 3">UAMH 7357</strain>
    </source>
</reference>
<dbReference type="Pfam" id="PF06687">
    <property type="entry name" value="SUR7"/>
    <property type="match status" value="1"/>
</dbReference>
<keyword evidence="1" id="KW-0472">Membrane</keyword>
<keyword evidence="1" id="KW-0812">Transmembrane</keyword>
<feature type="transmembrane region" description="Helical" evidence="1">
    <location>
        <begin position="139"/>
        <end position="159"/>
    </location>
</feature>
<evidence type="ECO:0008006" key="4">
    <source>
        <dbReference type="Google" id="ProtNLM"/>
    </source>
</evidence>